<reference evidence="2" key="2">
    <citation type="submission" date="2019-06" db="EMBL/GenBank/DDBJ databases">
        <title>Co-occurence of chitin degradation, pigmentation and bioactivity in marine Pseudoalteromonas.</title>
        <authorList>
            <person name="Sonnenschein E.C."/>
            <person name="Bech P.K."/>
        </authorList>
    </citation>
    <scope>NUCLEOTIDE SEQUENCE [LARGE SCALE GENOMIC DNA]</scope>
    <source>
        <strain evidence="2">S2897</strain>
    </source>
</reference>
<dbReference type="InterPro" id="IPR042099">
    <property type="entry name" value="ANL_N_sf"/>
</dbReference>
<comment type="caution">
    <text evidence="1">The sequence shown here is derived from an EMBL/GenBank/DDBJ whole genome shotgun (WGS) entry which is preliminary data.</text>
</comment>
<dbReference type="EMBL" id="PNCG01001230">
    <property type="protein sequence ID" value="TMP64304.1"/>
    <property type="molecule type" value="Genomic_DNA"/>
</dbReference>
<protein>
    <submittedName>
        <fullName evidence="1">Beta-ketoacyl synthase</fullName>
    </submittedName>
</protein>
<dbReference type="Gene3D" id="3.40.50.12780">
    <property type="entry name" value="N-terminal domain of ligase-like"/>
    <property type="match status" value="1"/>
</dbReference>
<evidence type="ECO:0000313" key="2">
    <source>
        <dbReference type="Proteomes" id="UP000305874"/>
    </source>
</evidence>
<gene>
    <name evidence="1" type="ORF">CWC05_24580</name>
</gene>
<feature type="non-terminal residue" evidence="1">
    <location>
        <position position="87"/>
    </location>
</feature>
<organism evidence="1 2">
    <name type="scientific">Pseudoalteromonas ruthenica</name>
    <dbReference type="NCBI Taxonomy" id="151081"/>
    <lineage>
        <taxon>Bacteria</taxon>
        <taxon>Pseudomonadati</taxon>
        <taxon>Pseudomonadota</taxon>
        <taxon>Gammaproteobacteria</taxon>
        <taxon>Alteromonadales</taxon>
        <taxon>Pseudoalteromonadaceae</taxon>
        <taxon>Pseudoalteromonas</taxon>
    </lineage>
</organism>
<name>A0A5S3XY48_9GAMM</name>
<accession>A0A5S3XY48</accession>
<dbReference type="SUPFAM" id="SSF56801">
    <property type="entry name" value="Acetyl-CoA synthetase-like"/>
    <property type="match status" value="1"/>
</dbReference>
<dbReference type="Proteomes" id="UP000305874">
    <property type="component" value="Unassembled WGS sequence"/>
</dbReference>
<evidence type="ECO:0000313" key="1">
    <source>
        <dbReference type="EMBL" id="TMP64304.1"/>
    </source>
</evidence>
<dbReference type="AlphaFoldDB" id="A0A5S3XY48"/>
<proteinExistence type="predicted"/>
<reference evidence="1 2" key="1">
    <citation type="submission" date="2017-12" db="EMBL/GenBank/DDBJ databases">
        <authorList>
            <person name="Paulsen S."/>
            <person name="Gram L.K."/>
        </authorList>
    </citation>
    <scope>NUCLEOTIDE SEQUENCE [LARGE SCALE GENOMIC DNA]</scope>
    <source>
        <strain evidence="1 2">S2897</strain>
    </source>
</reference>
<sequence length="87" mass="9452">GTSNPLFPKRDLLQCEADSLIDLLASHAINKPEQEAFQFIVDKDESPTSYSYKALATAVSQVAKQLINISLGPQDPQDQALIVLPQG</sequence>
<feature type="non-terminal residue" evidence="1">
    <location>
        <position position="1"/>
    </location>
</feature>